<sequence length="114" mass="12756">PAARAPVQLLHDNKHVKQVEGRPRAGQSWDEDAWHVFSQSYGTIEELEETKACDFDKQALSRAAPDVSISKPEDDMPLDDDFFTRVCDKAVRPLALGTVSDDVQCSHCFARFHG</sequence>
<reference evidence="1" key="1">
    <citation type="submission" date="2021-02" db="EMBL/GenBank/DDBJ databases">
        <authorList>
            <consortium name="DOE Joint Genome Institute"/>
            <person name="Ahrendt S."/>
            <person name="Looney B.P."/>
            <person name="Miyauchi S."/>
            <person name="Morin E."/>
            <person name="Drula E."/>
            <person name="Courty P.E."/>
            <person name="Chicoki N."/>
            <person name="Fauchery L."/>
            <person name="Kohler A."/>
            <person name="Kuo A."/>
            <person name="Labutti K."/>
            <person name="Pangilinan J."/>
            <person name="Lipzen A."/>
            <person name="Riley R."/>
            <person name="Andreopoulos W."/>
            <person name="He G."/>
            <person name="Johnson J."/>
            <person name="Barry K.W."/>
            <person name="Grigoriev I.V."/>
            <person name="Nagy L."/>
            <person name="Hibbett D."/>
            <person name="Henrissat B."/>
            <person name="Matheny P.B."/>
            <person name="Labbe J."/>
            <person name="Martin F."/>
        </authorList>
    </citation>
    <scope>NUCLEOTIDE SEQUENCE</scope>
    <source>
        <strain evidence="1">FP105234-sp</strain>
    </source>
</reference>
<comment type="caution">
    <text evidence="1">The sequence shown here is derived from an EMBL/GenBank/DDBJ whole genome shotgun (WGS) entry which is preliminary data.</text>
</comment>
<feature type="non-terminal residue" evidence="1">
    <location>
        <position position="1"/>
    </location>
</feature>
<keyword evidence="2" id="KW-1185">Reference proteome</keyword>
<evidence type="ECO:0000313" key="2">
    <source>
        <dbReference type="Proteomes" id="UP000814033"/>
    </source>
</evidence>
<protein>
    <submittedName>
        <fullName evidence="1">Uncharacterized protein</fullName>
    </submittedName>
</protein>
<proteinExistence type="predicted"/>
<evidence type="ECO:0000313" key="1">
    <source>
        <dbReference type="EMBL" id="KAI0038456.1"/>
    </source>
</evidence>
<dbReference type="Proteomes" id="UP000814033">
    <property type="component" value="Unassembled WGS sequence"/>
</dbReference>
<gene>
    <name evidence="1" type="ORF">FA95DRAFT_1613376</name>
</gene>
<accession>A0ACB8R2U6</accession>
<dbReference type="EMBL" id="MU276497">
    <property type="protein sequence ID" value="KAI0038456.1"/>
    <property type="molecule type" value="Genomic_DNA"/>
</dbReference>
<organism evidence="1 2">
    <name type="scientific">Auriscalpium vulgare</name>
    <dbReference type="NCBI Taxonomy" id="40419"/>
    <lineage>
        <taxon>Eukaryota</taxon>
        <taxon>Fungi</taxon>
        <taxon>Dikarya</taxon>
        <taxon>Basidiomycota</taxon>
        <taxon>Agaricomycotina</taxon>
        <taxon>Agaricomycetes</taxon>
        <taxon>Russulales</taxon>
        <taxon>Auriscalpiaceae</taxon>
        <taxon>Auriscalpium</taxon>
    </lineage>
</organism>
<reference evidence="1" key="2">
    <citation type="journal article" date="2022" name="New Phytol.">
        <title>Evolutionary transition to the ectomycorrhizal habit in the genomes of a hyperdiverse lineage of mushroom-forming fungi.</title>
        <authorList>
            <person name="Looney B."/>
            <person name="Miyauchi S."/>
            <person name="Morin E."/>
            <person name="Drula E."/>
            <person name="Courty P.E."/>
            <person name="Kohler A."/>
            <person name="Kuo A."/>
            <person name="LaButti K."/>
            <person name="Pangilinan J."/>
            <person name="Lipzen A."/>
            <person name="Riley R."/>
            <person name="Andreopoulos W."/>
            <person name="He G."/>
            <person name="Johnson J."/>
            <person name="Nolan M."/>
            <person name="Tritt A."/>
            <person name="Barry K.W."/>
            <person name="Grigoriev I.V."/>
            <person name="Nagy L.G."/>
            <person name="Hibbett D."/>
            <person name="Henrissat B."/>
            <person name="Matheny P.B."/>
            <person name="Labbe J."/>
            <person name="Martin F.M."/>
        </authorList>
    </citation>
    <scope>NUCLEOTIDE SEQUENCE</scope>
    <source>
        <strain evidence="1">FP105234-sp</strain>
    </source>
</reference>
<name>A0ACB8R2U6_9AGAM</name>